<organism evidence="2 3">
    <name type="scientific">Mucilaginibacter lappiensis</name>
    <dbReference type="NCBI Taxonomy" id="354630"/>
    <lineage>
        <taxon>Bacteria</taxon>
        <taxon>Pseudomonadati</taxon>
        <taxon>Bacteroidota</taxon>
        <taxon>Sphingobacteriia</taxon>
        <taxon>Sphingobacteriales</taxon>
        <taxon>Sphingobacteriaceae</taxon>
        <taxon>Mucilaginibacter</taxon>
    </lineage>
</organism>
<evidence type="ECO:0000256" key="1">
    <source>
        <dbReference type="SAM" id="SignalP"/>
    </source>
</evidence>
<feature type="signal peptide" evidence="1">
    <location>
        <begin position="1"/>
        <end position="25"/>
    </location>
</feature>
<proteinExistence type="predicted"/>
<comment type="caution">
    <text evidence="2">The sequence shown here is derived from an EMBL/GenBank/DDBJ whole genome shotgun (WGS) entry which is preliminary data.</text>
</comment>
<protein>
    <submittedName>
        <fullName evidence="2">Uncharacterized protein</fullName>
    </submittedName>
</protein>
<accession>A0ABR6PNW6</accession>
<dbReference type="Proteomes" id="UP000541583">
    <property type="component" value="Unassembled WGS sequence"/>
</dbReference>
<keyword evidence="1" id="KW-0732">Signal</keyword>
<feature type="chain" id="PRO_5047405424" evidence="1">
    <location>
        <begin position="26"/>
        <end position="97"/>
    </location>
</feature>
<evidence type="ECO:0000313" key="2">
    <source>
        <dbReference type="EMBL" id="MBB6111470.1"/>
    </source>
</evidence>
<dbReference type="EMBL" id="JACHCB010000012">
    <property type="protein sequence ID" value="MBB6111470.1"/>
    <property type="molecule type" value="Genomic_DNA"/>
</dbReference>
<evidence type="ECO:0000313" key="3">
    <source>
        <dbReference type="Proteomes" id="UP000541583"/>
    </source>
</evidence>
<reference evidence="2 3" key="1">
    <citation type="submission" date="2020-08" db="EMBL/GenBank/DDBJ databases">
        <title>Genomic Encyclopedia of Type Strains, Phase IV (KMG-V): Genome sequencing to study the core and pangenomes of soil and plant-associated prokaryotes.</title>
        <authorList>
            <person name="Whitman W."/>
        </authorList>
    </citation>
    <scope>NUCLEOTIDE SEQUENCE [LARGE SCALE GENOMIC DNA]</scope>
    <source>
        <strain evidence="2 3">ANJLi2</strain>
    </source>
</reference>
<name>A0ABR6PNW6_9SPHI</name>
<keyword evidence="3" id="KW-1185">Reference proteome</keyword>
<gene>
    <name evidence="2" type="ORF">HDF23_004240</name>
</gene>
<sequence length="97" mass="10503">MKKFRGLLCLSLLTMVLLFSSFSSKTQQNVAVPLIRNYAWYTPSGQFVAWSTLINTEVVTGGDLNPTNGTLISEGYTDGGPGESPVGAVVYKIYSHP</sequence>
<dbReference type="RefSeq" id="WP_076375920.1">
    <property type="nucleotide sequence ID" value="NZ_FTMG01000012.1"/>
</dbReference>